<comment type="caution">
    <text evidence="1">The sequence shown here is derived from an EMBL/GenBank/DDBJ whole genome shotgun (WGS) entry which is preliminary data.</text>
</comment>
<protein>
    <submittedName>
        <fullName evidence="1">Uncharacterized protein</fullName>
    </submittedName>
</protein>
<dbReference type="EMBL" id="MGKO01000006">
    <property type="protein sequence ID" value="OGN27852.1"/>
    <property type="molecule type" value="Genomic_DNA"/>
</dbReference>
<sequence>MFILDDDWPVAVDDNAWLGVIVTSGVGDTAAVGVTNSGVGDTNCAELPAVALSAVIGTVWLAPPVTSTGTGDTKFLALVPGTPEVGGTNFEFVALTSDDVPGATAVTPIKDRSRSKPYEGRLMMKVMMKTAASPPMMVGLLGSMPIFYLFSEPPNSG</sequence>
<accession>A0A1F8GQZ2</accession>
<dbReference type="AlphaFoldDB" id="A0A1F8GQZ2"/>
<organism evidence="1 2">
    <name type="scientific">Candidatus Yanofskybacteria bacterium RIFCSPLOWO2_01_FULL_49_17</name>
    <dbReference type="NCBI Taxonomy" id="1802700"/>
    <lineage>
        <taxon>Bacteria</taxon>
        <taxon>Candidatus Yanofskyibacteriota</taxon>
    </lineage>
</organism>
<evidence type="ECO:0000313" key="2">
    <source>
        <dbReference type="Proteomes" id="UP000178444"/>
    </source>
</evidence>
<name>A0A1F8GQZ2_9BACT</name>
<evidence type="ECO:0000313" key="1">
    <source>
        <dbReference type="EMBL" id="OGN27852.1"/>
    </source>
</evidence>
<gene>
    <name evidence="1" type="ORF">A2941_00690</name>
</gene>
<proteinExistence type="predicted"/>
<dbReference type="Proteomes" id="UP000178444">
    <property type="component" value="Unassembled WGS sequence"/>
</dbReference>
<reference evidence="1 2" key="1">
    <citation type="journal article" date="2016" name="Nat. Commun.">
        <title>Thousands of microbial genomes shed light on interconnected biogeochemical processes in an aquifer system.</title>
        <authorList>
            <person name="Anantharaman K."/>
            <person name="Brown C.T."/>
            <person name="Hug L.A."/>
            <person name="Sharon I."/>
            <person name="Castelle C.J."/>
            <person name="Probst A.J."/>
            <person name="Thomas B.C."/>
            <person name="Singh A."/>
            <person name="Wilkins M.J."/>
            <person name="Karaoz U."/>
            <person name="Brodie E.L."/>
            <person name="Williams K.H."/>
            <person name="Hubbard S.S."/>
            <person name="Banfield J.F."/>
        </authorList>
    </citation>
    <scope>NUCLEOTIDE SEQUENCE [LARGE SCALE GENOMIC DNA]</scope>
</reference>